<reference evidence="2" key="1">
    <citation type="journal article" date="2022" name="Mol. Ecol. Resour.">
        <title>The genomes of chicory, endive, great burdock and yacon provide insights into Asteraceae palaeo-polyploidization history and plant inulin production.</title>
        <authorList>
            <person name="Fan W."/>
            <person name="Wang S."/>
            <person name="Wang H."/>
            <person name="Wang A."/>
            <person name="Jiang F."/>
            <person name="Liu H."/>
            <person name="Zhao H."/>
            <person name="Xu D."/>
            <person name="Zhang Y."/>
        </authorList>
    </citation>
    <scope>NUCLEOTIDE SEQUENCE [LARGE SCALE GENOMIC DNA]</scope>
    <source>
        <strain evidence="2">cv. Punajuju</strain>
    </source>
</reference>
<gene>
    <name evidence="1" type="ORF">L2E82_34819</name>
</gene>
<protein>
    <submittedName>
        <fullName evidence="1">Uncharacterized protein</fullName>
    </submittedName>
</protein>
<organism evidence="1 2">
    <name type="scientific">Cichorium intybus</name>
    <name type="common">Chicory</name>
    <dbReference type="NCBI Taxonomy" id="13427"/>
    <lineage>
        <taxon>Eukaryota</taxon>
        <taxon>Viridiplantae</taxon>
        <taxon>Streptophyta</taxon>
        <taxon>Embryophyta</taxon>
        <taxon>Tracheophyta</taxon>
        <taxon>Spermatophyta</taxon>
        <taxon>Magnoliopsida</taxon>
        <taxon>eudicotyledons</taxon>
        <taxon>Gunneridae</taxon>
        <taxon>Pentapetalae</taxon>
        <taxon>asterids</taxon>
        <taxon>campanulids</taxon>
        <taxon>Asterales</taxon>
        <taxon>Asteraceae</taxon>
        <taxon>Cichorioideae</taxon>
        <taxon>Cichorieae</taxon>
        <taxon>Cichoriinae</taxon>
        <taxon>Cichorium</taxon>
    </lineage>
</organism>
<comment type="caution">
    <text evidence="1">The sequence shown here is derived from an EMBL/GenBank/DDBJ whole genome shotgun (WGS) entry which is preliminary data.</text>
</comment>
<evidence type="ECO:0000313" key="2">
    <source>
        <dbReference type="Proteomes" id="UP001055811"/>
    </source>
</evidence>
<evidence type="ECO:0000313" key="1">
    <source>
        <dbReference type="EMBL" id="KAI3723327.1"/>
    </source>
</evidence>
<sequence>MVELPSEIIYDIFSRIPIKSLFRFRSACKLWRDYIDDPYLAINHAKQTPDEPIPIVFMYHPKLPRILCFLHINESKEGNNSLESKKNLAMEFWCNESLSRHSWIAVHGSCNGLLYLSHDHPHGTALVVIHPLRKECYELPPINIALHKDSPESCGLGFDASTNSFKMVCVFLRKEIWSENLDKVRKNLRTMVHVLGTDSWREIPQVPSYPINGEPVFSHGYLYWVSANLFPWPTGDRRKVICYDVRKKEFGLIDPPK</sequence>
<dbReference type="EMBL" id="CM042014">
    <property type="protein sequence ID" value="KAI3723327.1"/>
    <property type="molecule type" value="Genomic_DNA"/>
</dbReference>
<accession>A0ACB9BMT8</accession>
<keyword evidence="2" id="KW-1185">Reference proteome</keyword>
<dbReference type="Proteomes" id="UP001055811">
    <property type="component" value="Linkage Group LG06"/>
</dbReference>
<name>A0ACB9BMT8_CICIN</name>
<proteinExistence type="predicted"/>
<reference evidence="1 2" key="2">
    <citation type="journal article" date="2022" name="Mol. Ecol. Resour.">
        <title>The genomes of chicory, endive, great burdock and yacon provide insights into Asteraceae paleo-polyploidization history and plant inulin production.</title>
        <authorList>
            <person name="Fan W."/>
            <person name="Wang S."/>
            <person name="Wang H."/>
            <person name="Wang A."/>
            <person name="Jiang F."/>
            <person name="Liu H."/>
            <person name="Zhao H."/>
            <person name="Xu D."/>
            <person name="Zhang Y."/>
        </authorList>
    </citation>
    <scope>NUCLEOTIDE SEQUENCE [LARGE SCALE GENOMIC DNA]</scope>
    <source>
        <strain evidence="2">cv. Punajuju</strain>
        <tissue evidence="1">Leaves</tissue>
    </source>
</reference>